<dbReference type="Gene3D" id="1.20.1420.30">
    <property type="entry name" value="NCX, central ion-binding region"/>
    <property type="match status" value="2"/>
</dbReference>
<comment type="function">
    <text evidence="12">Vacuolar cation/proton exchanger (CAX). Translocates Ca(2+) and other metal ions into vacuoles using the proton gradient formed by H(+)-ATPase and H(+)-pyrophosphatase.</text>
</comment>
<dbReference type="GO" id="GO:0061993">
    <property type="term" value="C:calcium:proton antiporter complex"/>
    <property type="evidence" value="ECO:0007669"/>
    <property type="project" value="UniProtKB-ARBA"/>
</dbReference>
<feature type="domain" description="Sodium/calcium exchanger membrane region" evidence="13">
    <location>
        <begin position="280"/>
        <end position="423"/>
    </location>
</feature>
<keyword evidence="3 12" id="KW-0813">Transport</keyword>
<evidence type="ECO:0000313" key="15">
    <source>
        <dbReference type="EMBL" id="SPD20304.1"/>
    </source>
</evidence>
<keyword evidence="5 12" id="KW-0926">Vacuole</keyword>
<name>A0A2N9GMT8_FAGSY</name>
<dbReference type="GO" id="GO:0010351">
    <property type="term" value="P:lithium ion transport"/>
    <property type="evidence" value="ECO:0007669"/>
    <property type="project" value="UniProtKB-ARBA"/>
</dbReference>
<feature type="transmembrane region" description="Helical" evidence="12">
    <location>
        <begin position="272"/>
        <end position="295"/>
    </location>
</feature>
<keyword evidence="10 12" id="KW-0406">Ion transport</keyword>
<evidence type="ECO:0000256" key="12">
    <source>
        <dbReference type="RuleBase" id="RU365028"/>
    </source>
</evidence>
<dbReference type="PANTHER" id="PTHR31503">
    <property type="entry name" value="VACUOLAR CALCIUM ION TRANSPORTER"/>
    <property type="match status" value="1"/>
</dbReference>
<keyword evidence="9 12" id="KW-1133">Transmembrane helix</keyword>
<keyword evidence="6 12" id="KW-0109">Calcium transport</keyword>
<evidence type="ECO:0000313" key="14">
    <source>
        <dbReference type="EMBL" id="SPD00885.1"/>
    </source>
</evidence>
<dbReference type="GO" id="GO:0010119">
    <property type="term" value="P:regulation of stomatal movement"/>
    <property type="evidence" value="ECO:0007669"/>
    <property type="project" value="UniProtKB-ARBA"/>
</dbReference>
<keyword evidence="8 12" id="KW-0106">Calcium</keyword>
<evidence type="ECO:0000256" key="5">
    <source>
        <dbReference type="ARBA" id="ARBA00022554"/>
    </source>
</evidence>
<dbReference type="GO" id="GO:0009705">
    <property type="term" value="C:plant-type vacuole membrane"/>
    <property type="evidence" value="ECO:0007669"/>
    <property type="project" value="UniProtKB-ARBA"/>
</dbReference>
<proteinExistence type="inferred from homology"/>
<keyword evidence="7 12" id="KW-0812">Transmembrane</keyword>
<evidence type="ECO:0000256" key="7">
    <source>
        <dbReference type="ARBA" id="ARBA00022692"/>
    </source>
</evidence>
<sequence length="465" mass="50425">MASNSHQEPWLLENGNIKSLNKEMRHGRTAHNMSSSSLRKKSDLTLVSKVRIGCLRQLLTNLQEVILGTKLSVLFPAIPLAIVAECYGFGRPWVFALSLLGLTPLAERVSFLTEQISYYTGPTVGGLLNATCGNATELIIAIFALSEHKIALVKYSLLGSILSNLLLVLGTSLFCGGLANLRREQKYDRRQADVNSLLLLLALLCHLLPTLFQHAGASAAFTIEATIQLSRASSIVMLIAYVAYLIFQLWTHRQLFEAQEESEDDDGVAEEVAVIGFWSGFAWLIGMTLVIAVLSEYVVATIEDASESWGLSVSFLSIILLPIVGNAAEHAGAVIFAFKNKLDISLGVALGSATQIAVFVVPLCVIIAWIMGINMDLDFNMLETSSLAISIIATAFTLQDGTSHYMKGLVLLLCYIVIAACFFVSKPPLIGKPTVQGFACHGSCHASKVEMDFILIPSKLDEDGL</sequence>
<feature type="transmembrane region" description="Helical" evidence="12">
    <location>
        <begin position="155"/>
        <end position="181"/>
    </location>
</feature>
<evidence type="ECO:0000256" key="3">
    <source>
        <dbReference type="ARBA" id="ARBA00022448"/>
    </source>
</evidence>
<dbReference type="GO" id="GO:0030026">
    <property type="term" value="P:intracellular manganese ion homeostasis"/>
    <property type="evidence" value="ECO:0007669"/>
    <property type="project" value="UniProtKB-ARBA"/>
</dbReference>
<evidence type="ECO:0000256" key="10">
    <source>
        <dbReference type="ARBA" id="ARBA00023065"/>
    </source>
</evidence>
<dbReference type="FunFam" id="1.20.1420.30:FF:000020">
    <property type="entry name" value="Vacuolar cation/proton exchanger"/>
    <property type="match status" value="1"/>
</dbReference>
<feature type="transmembrane region" description="Helical" evidence="12">
    <location>
        <begin position="350"/>
        <end position="373"/>
    </location>
</feature>
<dbReference type="NCBIfam" id="TIGR00846">
    <property type="entry name" value="caca2"/>
    <property type="match status" value="1"/>
</dbReference>
<dbReference type="PANTHER" id="PTHR31503:SF1">
    <property type="entry name" value="VACUOLAR CATION_PROTON EXCHANGER 3"/>
    <property type="match status" value="1"/>
</dbReference>
<keyword evidence="4 12" id="KW-0050">Antiport</keyword>
<dbReference type="Pfam" id="PF01699">
    <property type="entry name" value="Na_Ca_ex"/>
    <property type="match status" value="2"/>
</dbReference>
<feature type="transmembrane region" description="Helical" evidence="12">
    <location>
        <begin position="193"/>
        <end position="212"/>
    </location>
</feature>
<dbReference type="FunFam" id="1.20.1420.30:FF:000008">
    <property type="entry name" value="Vacuolar cation/proton exchanger"/>
    <property type="match status" value="1"/>
</dbReference>
<dbReference type="EMBL" id="OIVN01004990">
    <property type="protein sequence ID" value="SPD20304.1"/>
    <property type="molecule type" value="Genomic_DNA"/>
</dbReference>
<dbReference type="EMBL" id="OIVN01002133">
    <property type="protein sequence ID" value="SPD00885.1"/>
    <property type="molecule type" value="Genomic_DNA"/>
</dbReference>
<dbReference type="AlphaFoldDB" id="A0A2N9GMT8"/>
<dbReference type="GO" id="GO:0055062">
    <property type="term" value="P:phosphate ion homeostasis"/>
    <property type="evidence" value="ECO:0007669"/>
    <property type="project" value="UniProtKB-ARBA"/>
</dbReference>
<comment type="caution">
    <text evidence="12">Lacks conserved residue(s) required for the propagation of feature annotation.</text>
</comment>
<evidence type="ECO:0000256" key="9">
    <source>
        <dbReference type="ARBA" id="ARBA00022989"/>
    </source>
</evidence>
<evidence type="ECO:0000256" key="4">
    <source>
        <dbReference type="ARBA" id="ARBA00022449"/>
    </source>
</evidence>
<feature type="transmembrane region" description="Helical" evidence="12">
    <location>
        <begin position="232"/>
        <end position="251"/>
    </location>
</feature>
<gene>
    <name evidence="14" type="ORF">FSB_LOCUS28767</name>
    <name evidence="15" type="ORF">FSB_LOCUS48186</name>
</gene>
<accession>A0A2N9GMT8</accession>
<keyword evidence="11 12" id="KW-0472">Membrane</keyword>
<feature type="transmembrane region" description="Helical" evidence="12">
    <location>
        <begin position="405"/>
        <end position="425"/>
    </location>
</feature>
<evidence type="ECO:0000256" key="8">
    <source>
        <dbReference type="ARBA" id="ARBA00022837"/>
    </source>
</evidence>
<evidence type="ECO:0000259" key="13">
    <source>
        <dbReference type="Pfam" id="PF01699"/>
    </source>
</evidence>
<dbReference type="GO" id="GO:0015369">
    <property type="term" value="F:calcium:proton antiporter activity"/>
    <property type="evidence" value="ECO:0007669"/>
    <property type="project" value="UniProtKB-UniRule"/>
</dbReference>
<evidence type="ECO:0000256" key="2">
    <source>
        <dbReference type="ARBA" id="ARBA00008248"/>
    </source>
</evidence>
<dbReference type="GO" id="GO:0006874">
    <property type="term" value="P:intracellular calcium ion homeostasis"/>
    <property type="evidence" value="ECO:0007669"/>
    <property type="project" value="UniProtKB-ARBA"/>
</dbReference>
<comment type="similarity">
    <text evidence="2">Belongs to the Ca(2+):cation antiporter (CaCA) (TC 2.A.19) family. Cation/proton exchanger (CAX) subfamily.</text>
</comment>
<feature type="transmembrane region" description="Helical" evidence="12">
    <location>
        <begin position="315"/>
        <end position="338"/>
    </location>
</feature>
<dbReference type="InterPro" id="IPR044880">
    <property type="entry name" value="NCX_ion-bd_dom_sf"/>
</dbReference>
<evidence type="ECO:0000256" key="6">
    <source>
        <dbReference type="ARBA" id="ARBA00022568"/>
    </source>
</evidence>
<dbReference type="GO" id="GO:0006882">
    <property type="term" value="P:intracellular zinc ion homeostasis"/>
    <property type="evidence" value="ECO:0007669"/>
    <property type="project" value="UniProtKB-ARBA"/>
</dbReference>
<evidence type="ECO:0000256" key="1">
    <source>
        <dbReference type="ARBA" id="ARBA00004128"/>
    </source>
</evidence>
<dbReference type="NCBIfam" id="TIGR00378">
    <property type="entry name" value="cax"/>
    <property type="match status" value="1"/>
</dbReference>
<protein>
    <recommendedName>
        <fullName evidence="12">Vacuolar cation/proton exchanger</fullName>
    </recommendedName>
</protein>
<comment type="subcellular location">
    <subcellularLocation>
        <location evidence="1">Vacuole membrane</location>
        <topology evidence="1">Multi-pass membrane protein</topology>
    </subcellularLocation>
</comment>
<dbReference type="InterPro" id="IPR004713">
    <property type="entry name" value="CaH_exchang"/>
</dbReference>
<feature type="domain" description="Sodium/calcium exchanger membrane region" evidence="13">
    <location>
        <begin position="93"/>
        <end position="250"/>
    </location>
</feature>
<reference evidence="14" key="1">
    <citation type="submission" date="2018-02" db="EMBL/GenBank/DDBJ databases">
        <authorList>
            <person name="Cohen D.B."/>
            <person name="Kent A.D."/>
        </authorList>
    </citation>
    <scope>NUCLEOTIDE SEQUENCE</scope>
</reference>
<dbReference type="InterPro" id="IPR004837">
    <property type="entry name" value="NaCa_Exmemb"/>
</dbReference>
<organism evidence="14">
    <name type="scientific">Fagus sylvatica</name>
    <name type="common">Beechnut</name>
    <dbReference type="NCBI Taxonomy" id="28930"/>
    <lineage>
        <taxon>Eukaryota</taxon>
        <taxon>Viridiplantae</taxon>
        <taxon>Streptophyta</taxon>
        <taxon>Embryophyta</taxon>
        <taxon>Tracheophyta</taxon>
        <taxon>Spermatophyta</taxon>
        <taxon>Magnoliopsida</taxon>
        <taxon>eudicotyledons</taxon>
        <taxon>Gunneridae</taxon>
        <taxon>Pentapetalae</taxon>
        <taxon>rosids</taxon>
        <taxon>fabids</taxon>
        <taxon>Fagales</taxon>
        <taxon>Fagaceae</taxon>
        <taxon>Fagus</taxon>
    </lineage>
</organism>
<evidence type="ECO:0000256" key="11">
    <source>
        <dbReference type="ARBA" id="ARBA00023136"/>
    </source>
</evidence>
<dbReference type="InterPro" id="IPR004798">
    <property type="entry name" value="CAX-like"/>
</dbReference>